<dbReference type="SUPFAM" id="SSF51735">
    <property type="entry name" value="NAD(P)-binding Rossmann-fold domains"/>
    <property type="match status" value="1"/>
</dbReference>
<dbReference type="Gene3D" id="3.40.50.720">
    <property type="entry name" value="NAD(P)-binding Rossmann-like Domain"/>
    <property type="match status" value="1"/>
</dbReference>
<evidence type="ECO:0000313" key="5">
    <source>
        <dbReference type="Proteomes" id="UP000720189"/>
    </source>
</evidence>
<dbReference type="InterPro" id="IPR001509">
    <property type="entry name" value="Epimerase_deHydtase"/>
</dbReference>
<dbReference type="Proteomes" id="UP000720189">
    <property type="component" value="Unassembled WGS sequence"/>
</dbReference>
<dbReference type="InterPro" id="IPR050425">
    <property type="entry name" value="NAD(P)_dehydrat-like"/>
</dbReference>
<comment type="caution">
    <text evidence="4">The sequence shown here is derived from an EMBL/GenBank/DDBJ whole genome shotgun (WGS) entry which is preliminary data.</text>
</comment>
<comment type="similarity">
    <text evidence="2">Belongs to the NAD(P)-dependent epimerase/dehydratase family. Dihydroflavonol-4-reductase subfamily.</text>
</comment>
<sequence>MSPQLLVITGVSGHVGFRVLVEAISRGYNARAVIRNASQTDQIKATDSVKPYLTQVEFAVVPDLLVPGAFNGVLDGADGVVHAASPLPSASQEFKRVLIEPAVNATLGILKAAKKVSKIKRVVITSSIASLITWDYLVSSDITRVFTVRDTYTPTNLNSPFANAMDAYGVSKAAALATTERFMQEEKPHFEVVSILPSMVIGKNELNRTTEDIGKGSNGTTLGVLLNNRSETPSLGVSVHVNDVARAHIDALDPAIQGNRNYLCSSGGVEGTTWENAKDIVRRNFPKAVADGISPLEGSQPSRPIRLDSSDTEEVFGWKFASFEEQDMLTTTCSLVKEPHMQEDTLVNDDQLANRRARGRRAPQEFRQRQIDTINELQASKESMQAAIASIARAAAQQDSAGMSAAVRDACRLAGVEIPQEPGLSRVDSPSYAKSHHQSGRMSPTLGYGLWFGPETSIPIEYPPMDIVPYLQDGSSLAITVFWTSLSWGFQILGAALGGNVEAVATAQNIFSAIISTSPGRDVLNGIHARLIYRKTGTIDRDHPGNKPEQAPGMLVAMARLCENNGTPLETFLTPIAMEDLLRNRLGPAYDRKGLVQMMTRSSICLGDGPRWPTEKAEDVVTYWAHSAGVHVC</sequence>
<evidence type="ECO:0000256" key="2">
    <source>
        <dbReference type="ARBA" id="ARBA00023445"/>
    </source>
</evidence>
<dbReference type="GeneID" id="70227838"/>
<dbReference type="AlphaFoldDB" id="A0A9P9FZE3"/>
<name>A0A9P9FZE3_FUSRE</name>
<dbReference type="EMBL" id="JAGMUX010000027">
    <property type="protein sequence ID" value="KAH7222653.1"/>
    <property type="molecule type" value="Genomic_DNA"/>
</dbReference>
<dbReference type="RefSeq" id="XP_046042276.1">
    <property type="nucleotide sequence ID" value="XM_046197884.1"/>
</dbReference>
<dbReference type="Pfam" id="PF01370">
    <property type="entry name" value="Epimerase"/>
    <property type="match status" value="1"/>
</dbReference>
<evidence type="ECO:0000313" key="4">
    <source>
        <dbReference type="EMBL" id="KAH7222653.1"/>
    </source>
</evidence>
<organism evidence="4 5">
    <name type="scientific">Fusarium redolens</name>
    <dbReference type="NCBI Taxonomy" id="48865"/>
    <lineage>
        <taxon>Eukaryota</taxon>
        <taxon>Fungi</taxon>
        <taxon>Dikarya</taxon>
        <taxon>Ascomycota</taxon>
        <taxon>Pezizomycotina</taxon>
        <taxon>Sordariomycetes</taxon>
        <taxon>Hypocreomycetidae</taxon>
        <taxon>Hypocreales</taxon>
        <taxon>Nectriaceae</taxon>
        <taxon>Fusarium</taxon>
        <taxon>Fusarium redolens species complex</taxon>
    </lineage>
</organism>
<dbReference type="PANTHER" id="PTHR10366:SF564">
    <property type="entry name" value="STEROL-4-ALPHA-CARBOXYLATE 3-DEHYDROGENASE, DECARBOXYLATING"/>
    <property type="match status" value="1"/>
</dbReference>
<protein>
    <recommendedName>
        <fullName evidence="3">NAD-dependent epimerase/dehydratase domain-containing protein</fullName>
    </recommendedName>
</protein>
<dbReference type="InterPro" id="IPR036291">
    <property type="entry name" value="NAD(P)-bd_dom_sf"/>
</dbReference>
<keyword evidence="5" id="KW-1185">Reference proteome</keyword>
<gene>
    <name evidence="4" type="ORF">BKA55DRAFT_668205</name>
</gene>
<accession>A0A9P9FZE3</accession>
<keyword evidence="1" id="KW-0560">Oxidoreductase</keyword>
<evidence type="ECO:0000256" key="1">
    <source>
        <dbReference type="ARBA" id="ARBA00023002"/>
    </source>
</evidence>
<proteinExistence type="inferred from homology"/>
<dbReference type="GO" id="GO:0016616">
    <property type="term" value="F:oxidoreductase activity, acting on the CH-OH group of donors, NAD or NADP as acceptor"/>
    <property type="evidence" value="ECO:0007669"/>
    <property type="project" value="TreeGrafter"/>
</dbReference>
<evidence type="ECO:0000259" key="3">
    <source>
        <dbReference type="Pfam" id="PF01370"/>
    </source>
</evidence>
<dbReference type="PANTHER" id="PTHR10366">
    <property type="entry name" value="NAD DEPENDENT EPIMERASE/DEHYDRATASE"/>
    <property type="match status" value="1"/>
</dbReference>
<reference evidence="4" key="1">
    <citation type="journal article" date="2021" name="Nat. Commun.">
        <title>Genetic determinants of endophytism in the Arabidopsis root mycobiome.</title>
        <authorList>
            <person name="Mesny F."/>
            <person name="Miyauchi S."/>
            <person name="Thiergart T."/>
            <person name="Pickel B."/>
            <person name="Atanasova L."/>
            <person name="Karlsson M."/>
            <person name="Huettel B."/>
            <person name="Barry K.W."/>
            <person name="Haridas S."/>
            <person name="Chen C."/>
            <person name="Bauer D."/>
            <person name="Andreopoulos W."/>
            <person name="Pangilinan J."/>
            <person name="LaButti K."/>
            <person name="Riley R."/>
            <person name="Lipzen A."/>
            <person name="Clum A."/>
            <person name="Drula E."/>
            <person name="Henrissat B."/>
            <person name="Kohler A."/>
            <person name="Grigoriev I.V."/>
            <person name="Martin F.M."/>
            <person name="Hacquard S."/>
        </authorList>
    </citation>
    <scope>NUCLEOTIDE SEQUENCE</scope>
    <source>
        <strain evidence="4">MPI-CAGE-AT-0023</strain>
    </source>
</reference>
<feature type="domain" description="NAD-dependent epimerase/dehydratase" evidence="3">
    <location>
        <begin position="7"/>
        <end position="254"/>
    </location>
</feature>
<dbReference type="OrthoDB" id="2735536at2759"/>